<dbReference type="Gene3D" id="3.40.50.720">
    <property type="entry name" value="NAD(P)-binding Rossmann-like Domain"/>
    <property type="match status" value="1"/>
</dbReference>
<dbReference type="PRINTS" id="PR00081">
    <property type="entry name" value="GDHRDH"/>
</dbReference>
<keyword evidence="2" id="KW-0521">NADP</keyword>
<dbReference type="InterPro" id="IPR020904">
    <property type="entry name" value="Sc_DH/Rdtase_CS"/>
</dbReference>
<dbReference type="GO" id="GO:0016616">
    <property type="term" value="F:oxidoreductase activity, acting on the CH-OH group of donors, NAD or NADP as acceptor"/>
    <property type="evidence" value="ECO:0007669"/>
    <property type="project" value="TreeGrafter"/>
</dbReference>
<accession>B0CZA3</accession>
<dbReference type="GO" id="GO:0006633">
    <property type="term" value="P:fatty acid biosynthetic process"/>
    <property type="evidence" value="ECO:0007669"/>
    <property type="project" value="TreeGrafter"/>
</dbReference>
<reference evidence="3 4" key="1">
    <citation type="journal article" date="2008" name="Nature">
        <title>The genome of Laccaria bicolor provides insights into mycorrhizal symbiosis.</title>
        <authorList>
            <person name="Martin F."/>
            <person name="Aerts A."/>
            <person name="Ahren D."/>
            <person name="Brun A."/>
            <person name="Danchin E.G.J."/>
            <person name="Duchaussoy F."/>
            <person name="Gibon J."/>
            <person name="Kohler A."/>
            <person name="Lindquist E."/>
            <person name="Pereda V."/>
            <person name="Salamov A."/>
            <person name="Shapiro H.J."/>
            <person name="Wuyts J."/>
            <person name="Blaudez D."/>
            <person name="Buee M."/>
            <person name="Brokstein P."/>
            <person name="Canbaeck B."/>
            <person name="Cohen D."/>
            <person name="Courty P.E."/>
            <person name="Coutinho P.M."/>
            <person name="Delaruelle C."/>
            <person name="Detter J.C."/>
            <person name="Deveau A."/>
            <person name="DiFazio S."/>
            <person name="Duplessis S."/>
            <person name="Fraissinet-Tachet L."/>
            <person name="Lucic E."/>
            <person name="Frey-Klett P."/>
            <person name="Fourrey C."/>
            <person name="Feussner I."/>
            <person name="Gay G."/>
            <person name="Grimwood J."/>
            <person name="Hoegger P.J."/>
            <person name="Jain P."/>
            <person name="Kilaru S."/>
            <person name="Labbe J."/>
            <person name="Lin Y.C."/>
            <person name="Legue V."/>
            <person name="Le Tacon F."/>
            <person name="Marmeisse R."/>
            <person name="Melayah D."/>
            <person name="Montanini B."/>
            <person name="Muratet M."/>
            <person name="Nehls U."/>
            <person name="Niculita-Hirzel H."/>
            <person name="Oudot-Le Secq M.P."/>
            <person name="Peter M."/>
            <person name="Quesneville H."/>
            <person name="Rajashekar B."/>
            <person name="Reich M."/>
            <person name="Rouhier N."/>
            <person name="Schmutz J."/>
            <person name="Yin T."/>
            <person name="Chalot M."/>
            <person name="Henrissat B."/>
            <person name="Kuees U."/>
            <person name="Lucas S."/>
            <person name="Van de Peer Y."/>
            <person name="Podila G.K."/>
            <person name="Polle A."/>
            <person name="Pukkila P.J."/>
            <person name="Richardson P.M."/>
            <person name="Rouze P."/>
            <person name="Sanders I.R."/>
            <person name="Stajich J.E."/>
            <person name="Tunlid A."/>
            <person name="Tuskan G."/>
            <person name="Grigoriev I.V."/>
        </authorList>
    </citation>
    <scope>NUCLEOTIDE SEQUENCE [LARGE SCALE GENOMIC DNA]</scope>
    <source>
        <strain evidence="4">S238N-H82 / ATCC MYA-4686</strain>
    </source>
</reference>
<keyword evidence="4" id="KW-1185">Reference proteome</keyword>
<dbReference type="PANTHER" id="PTHR42760">
    <property type="entry name" value="SHORT-CHAIN DEHYDROGENASES/REDUCTASES FAMILY MEMBER"/>
    <property type="match status" value="1"/>
</dbReference>
<evidence type="ECO:0000256" key="2">
    <source>
        <dbReference type="ARBA" id="ARBA00022857"/>
    </source>
</evidence>
<dbReference type="PRINTS" id="PR00080">
    <property type="entry name" value="SDRFAMILY"/>
</dbReference>
<dbReference type="KEGG" id="lbc:LACBIDRAFT_246562"/>
<proteinExistence type="inferred from homology"/>
<dbReference type="Proteomes" id="UP000001194">
    <property type="component" value="Unassembled WGS sequence"/>
</dbReference>
<evidence type="ECO:0000313" key="3">
    <source>
        <dbReference type="EMBL" id="EDR12118.1"/>
    </source>
</evidence>
<dbReference type="RefSeq" id="XP_001876382.1">
    <property type="nucleotide sequence ID" value="XM_001876347.1"/>
</dbReference>
<dbReference type="FunFam" id="3.40.50.720:FF:000084">
    <property type="entry name" value="Short-chain dehydrogenase reductase"/>
    <property type="match status" value="1"/>
</dbReference>
<dbReference type="InterPro" id="IPR002347">
    <property type="entry name" value="SDR_fam"/>
</dbReference>
<protein>
    <submittedName>
        <fullName evidence="3">Predicted protein</fullName>
    </submittedName>
</protein>
<sequence>MATQAPITHFTGTRVAIVTGGAQGIGKAIALRLAADGFDICVDDVASKIHLSKEVVAEIQQLGRKAIALPYDVTKEQEVKEMVEKTVAELGRLDVMVANAGIIQDHLNSVMEANIDEWESIWAVNVRGTVLCYKYAAIQMVKQNPGGRLIGASSICGLQGFANAGAYCMSKASVRSLTQTASLELNKHKITVNAYAPGVIETQMKRYIPKFNGRAGIRSALDRIFDQDKPGMKGMSIPEQVASLVSYLASPESHFLTGQTIAIDGGLVFN</sequence>
<evidence type="ECO:0000313" key="4">
    <source>
        <dbReference type="Proteomes" id="UP000001194"/>
    </source>
</evidence>
<organism evidence="4">
    <name type="scientific">Laccaria bicolor (strain S238N-H82 / ATCC MYA-4686)</name>
    <name type="common">Bicoloured deceiver</name>
    <name type="synonym">Laccaria laccata var. bicolor</name>
    <dbReference type="NCBI Taxonomy" id="486041"/>
    <lineage>
        <taxon>Eukaryota</taxon>
        <taxon>Fungi</taxon>
        <taxon>Dikarya</taxon>
        <taxon>Basidiomycota</taxon>
        <taxon>Agaricomycotina</taxon>
        <taxon>Agaricomycetes</taxon>
        <taxon>Agaricomycetidae</taxon>
        <taxon>Agaricales</taxon>
        <taxon>Agaricineae</taxon>
        <taxon>Hydnangiaceae</taxon>
        <taxon>Laccaria</taxon>
    </lineage>
</organism>
<dbReference type="PROSITE" id="PS00061">
    <property type="entry name" value="ADH_SHORT"/>
    <property type="match status" value="1"/>
</dbReference>
<dbReference type="InterPro" id="IPR036291">
    <property type="entry name" value="NAD(P)-bd_dom_sf"/>
</dbReference>
<dbReference type="HOGENOM" id="CLU_010194_1_0_1"/>
<dbReference type="STRING" id="486041.B0CZA3"/>
<evidence type="ECO:0000256" key="1">
    <source>
        <dbReference type="ARBA" id="ARBA00006484"/>
    </source>
</evidence>
<dbReference type="InParanoid" id="B0CZA3"/>
<dbReference type="SUPFAM" id="SSF51735">
    <property type="entry name" value="NAD(P)-binding Rossmann-fold domains"/>
    <property type="match status" value="1"/>
</dbReference>
<name>B0CZA3_LACBS</name>
<dbReference type="Pfam" id="PF13561">
    <property type="entry name" value="adh_short_C2"/>
    <property type="match status" value="1"/>
</dbReference>
<dbReference type="PANTHER" id="PTHR42760:SF121">
    <property type="entry name" value="3-OXOACYL-(ACYL-CARRIER-PROTEIN) REDUCTASE"/>
    <property type="match status" value="1"/>
</dbReference>
<dbReference type="OrthoDB" id="498125at2759"/>
<comment type="similarity">
    <text evidence="1">Belongs to the short-chain dehydrogenases/reductases (SDR) family.</text>
</comment>
<dbReference type="AlphaFoldDB" id="B0CZA3"/>
<gene>
    <name evidence="3" type="ORF">LACBIDRAFT_246562</name>
</gene>
<dbReference type="EMBL" id="DS547094">
    <property type="protein sequence ID" value="EDR12118.1"/>
    <property type="molecule type" value="Genomic_DNA"/>
</dbReference>
<dbReference type="GO" id="GO:0048038">
    <property type="term" value="F:quinone binding"/>
    <property type="evidence" value="ECO:0007669"/>
    <property type="project" value="TreeGrafter"/>
</dbReference>
<dbReference type="GeneID" id="6072445"/>